<evidence type="ECO:0000313" key="2">
    <source>
        <dbReference type="Proteomes" id="UP000030518"/>
    </source>
</evidence>
<gene>
    <name evidence="1" type="ORF">LF41_2274</name>
</gene>
<proteinExistence type="predicted"/>
<dbReference type="AlphaFoldDB" id="A0A0A2WM21"/>
<protein>
    <submittedName>
        <fullName evidence="1">Uncharacterized protein</fullName>
    </submittedName>
</protein>
<comment type="caution">
    <text evidence="1">The sequence shown here is derived from an EMBL/GenBank/DDBJ whole genome shotgun (WGS) entry which is preliminary data.</text>
</comment>
<accession>A0A0A2WM21</accession>
<evidence type="ECO:0000313" key="1">
    <source>
        <dbReference type="EMBL" id="KGQ19772.1"/>
    </source>
</evidence>
<reference evidence="1 2" key="1">
    <citation type="submission" date="2014-09" db="EMBL/GenBank/DDBJ databases">
        <title>Genome sequences of Lysobacter dokdonensis DS-58.</title>
        <authorList>
            <person name="Kim J.F."/>
            <person name="Kwak M.-J."/>
        </authorList>
    </citation>
    <scope>NUCLEOTIDE SEQUENCE [LARGE SCALE GENOMIC DNA]</scope>
    <source>
        <strain evidence="1 2">DS-58</strain>
    </source>
</reference>
<organism evidence="1 2">
    <name type="scientific">Lysobacter dokdonensis DS-58</name>
    <dbReference type="NCBI Taxonomy" id="1300345"/>
    <lineage>
        <taxon>Bacteria</taxon>
        <taxon>Pseudomonadati</taxon>
        <taxon>Pseudomonadota</taxon>
        <taxon>Gammaproteobacteria</taxon>
        <taxon>Lysobacterales</taxon>
        <taxon>Lysobacteraceae</taxon>
        <taxon>Noviluteimonas</taxon>
    </lineage>
</organism>
<dbReference type="EMBL" id="JRKJ01000005">
    <property type="protein sequence ID" value="KGQ19772.1"/>
    <property type="molecule type" value="Genomic_DNA"/>
</dbReference>
<name>A0A0A2WM21_9GAMM</name>
<dbReference type="eggNOG" id="ENOG5030IP6">
    <property type="taxonomic scope" value="Bacteria"/>
</dbReference>
<dbReference type="Proteomes" id="UP000030518">
    <property type="component" value="Unassembled WGS sequence"/>
</dbReference>
<keyword evidence="2" id="KW-1185">Reference proteome</keyword>
<sequence>MESEFAFILWSLRRYQFQMAKKGFFIRGGLSVGALFVDENSVYGPALIEAYHLENKVAVNPIVVLSDDAMGLSLHHTGYYAGESSPQEEDILVGADGRFFLNYLVECVDDSDFPTVNWADLLLHKTQVESALNEYKGDLHVFAKYAWLAAYHNYFCESKKHLVGYSDQVKISSSLAATSFRRLSQVKAKKAGKA</sequence>